<reference evidence="2 3" key="1">
    <citation type="journal article" date="2019" name="Nat. Commun.">
        <title>A new type of DNA phosphorothioation-based antiviral system in archaea.</title>
        <authorList>
            <person name="Xiong L."/>
            <person name="Liu S."/>
            <person name="Chen S."/>
            <person name="Xiao Y."/>
            <person name="Zhu B."/>
            <person name="Gao Y."/>
            <person name="Zhang Y."/>
            <person name="Chen B."/>
            <person name="Luo J."/>
            <person name="Deng Z."/>
            <person name="Chen X."/>
            <person name="Wang L."/>
            <person name="Chen S."/>
        </authorList>
    </citation>
    <scope>NUCLEOTIDE SEQUENCE [LARGE SCALE GENOMIC DNA]</scope>
    <source>
        <strain evidence="2 3">CBA1105</strain>
    </source>
</reference>
<dbReference type="Proteomes" id="UP000296706">
    <property type="component" value="Chromosome"/>
</dbReference>
<dbReference type="GO" id="GO:0004803">
    <property type="term" value="F:transposase activity"/>
    <property type="evidence" value="ECO:0007669"/>
    <property type="project" value="InterPro"/>
</dbReference>
<evidence type="ECO:0000313" key="2">
    <source>
        <dbReference type="EMBL" id="QCC51456.1"/>
    </source>
</evidence>
<proteinExistence type="predicted"/>
<dbReference type="GO" id="GO:0006313">
    <property type="term" value="P:DNA transposition"/>
    <property type="evidence" value="ECO:0007669"/>
    <property type="project" value="InterPro"/>
</dbReference>
<organism evidence="2 3">
    <name type="scientific">Halapricum salinum</name>
    <dbReference type="NCBI Taxonomy" id="1457250"/>
    <lineage>
        <taxon>Archaea</taxon>
        <taxon>Methanobacteriati</taxon>
        <taxon>Methanobacteriota</taxon>
        <taxon>Stenosarchaea group</taxon>
        <taxon>Halobacteria</taxon>
        <taxon>Halobacteriales</taxon>
        <taxon>Haloarculaceae</taxon>
        <taxon>Halapricum</taxon>
    </lineage>
</organism>
<sequence>MLRHNFFKYINIMDYEPYVSHNRLRMTQTTGVPATKHDPIVSQLPVDIDQQQSIDLLYEIGDRVDIRQINRVYGDCIEIEYPVKSINSLDDIRLIESQFAAHNAVDDIDRELIDEAIKDVIPVYLEQEEETLPEDPILAARVSALIFGQTRELGSTKNLLKYFRDNPSSRQAYGLDINHGLSESTLSKARTQYGLNKPSVQNAIRRLKHALYRNGLLTETLSGAEYTVNQAIPLGESLPDDLRYRALVNYCDLLLAHLTEDISFNRAENAKYSIREIIAALAKWAVDGTFNKGERRAQLQFQDDLITYSRFRQVIRDNIAKGDFYQSKQRINRIGTKLCQNLIQFADEELDFFSTPLDLTFDPTWIPIDEGAEPEDVPGAMGTVKVEENGGFYISTGVSFTPMSRLSFGVDLLTEKSALPKSIWEMIALIEDVSEIGWVLADREFNGAEIIDLFRTAAEETWIIRLKNHRDIVEKEEYHELQKDGQAVISIDKSEVNAFWKEIDRDSQRHVLQEEDDEFMLISGMPMDKTTISQLAAKYPDRWSAETHIRQLKHDHSPEMAHLSGLEQTFILNIASAFYNIHKIISQSVSPNLGLPLQPKHYDVLTGIIESTFARRPQPHI</sequence>
<dbReference type="EMBL" id="CP031310">
    <property type="protein sequence ID" value="QCC51456.1"/>
    <property type="molecule type" value="Genomic_DNA"/>
</dbReference>
<accession>A0A4D6HDX2</accession>
<protein>
    <recommendedName>
        <fullName evidence="1">Transposase IS4-like domain-containing protein</fullName>
    </recommendedName>
</protein>
<keyword evidence="3" id="KW-1185">Reference proteome</keyword>
<gene>
    <name evidence="2" type="ORF">DV733_09485</name>
</gene>
<dbReference type="Pfam" id="PF01609">
    <property type="entry name" value="DDE_Tnp_1"/>
    <property type="match status" value="1"/>
</dbReference>
<dbReference type="KEGG" id="hsn:DV733_09485"/>
<dbReference type="InterPro" id="IPR002559">
    <property type="entry name" value="Transposase_11"/>
</dbReference>
<dbReference type="STRING" id="1457250.GCA_000755225_01005"/>
<evidence type="ECO:0000313" key="3">
    <source>
        <dbReference type="Proteomes" id="UP000296706"/>
    </source>
</evidence>
<evidence type="ECO:0000259" key="1">
    <source>
        <dbReference type="Pfam" id="PF01609"/>
    </source>
</evidence>
<name>A0A4D6HDX2_9EURY</name>
<feature type="domain" description="Transposase IS4-like" evidence="1">
    <location>
        <begin position="404"/>
        <end position="554"/>
    </location>
</feature>
<dbReference type="AlphaFoldDB" id="A0A4D6HDX2"/>
<dbReference type="GO" id="GO:0003677">
    <property type="term" value="F:DNA binding"/>
    <property type="evidence" value="ECO:0007669"/>
    <property type="project" value="InterPro"/>
</dbReference>